<accession>A0A6C0HDQ0</accession>
<feature type="region of interest" description="Disordered" evidence="1">
    <location>
        <begin position="444"/>
        <end position="490"/>
    </location>
</feature>
<feature type="region of interest" description="Disordered" evidence="1">
    <location>
        <begin position="1125"/>
        <end position="1154"/>
    </location>
</feature>
<dbReference type="EMBL" id="MN739929">
    <property type="protein sequence ID" value="QHT78133.1"/>
    <property type="molecule type" value="Genomic_DNA"/>
</dbReference>
<reference evidence="2" key="1">
    <citation type="journal article" date="2020" name="Nature">
        <title>Giant virus diversity and host interactions through global metagenomics.</title>
        <authorList>
            <person name="Schulz F."/>
            <person name="Roux S."/>
            <person name="Paez-Espino D."/>
            <person name="Jungbluth S."/>
            <person name="Walsh D.A."/>
            <person name="Denef V.J."/>
            <person name="McMahon K.D."/>
            <person name="Konstantinidis K.T."/>
            <person name="Eloe-Fadrosh E.A."/>
            <person name="Kyrpides N.C."/>
            <person name="Woyke T."/>
        </authorList>
    </citation>
    <scope>NUCLEOTIDE SEQUENCE</scope>
    <source>
        <strain evidence="2">GVMAG-M-3300023179-91</strain>
    </source>
</reference>
<organism evidence="2">
    <name type="scientific">viral metagenome</name>
    <dbReference type="NCBI Taxonomy" id="1070528"/>
    <lineage>
        <taxon>unclassified sequences</taxon>
        <taxon>metagenomes</taxon>
        <taxon>organismal metagenomes</taxon>
    </lineage>
</organism>
<name>A0A6C0HDQ0_9ZZZZ</name>
<feature type="compositionally biased region" description="Basic residues" evidence="1">
    <location>
        <begin position="1130"/>
        <end position="1140"/>
    </location>
</feature>
<protein>
    <submittedName>
        <fullName evidence="2">Uncharacterized protein</fullName>
    </submittedName>
</protein>
<evidence type="ECO:0000313" key="2">
    <source>
        <dbReference type="EMBL" id="QHT78133.1"/>
    </source>
</evidence>
<sequence length="1154" mass="130229">MDEPEQNNIDWIDWWVKQQIAQSQLQQSPTSLELLQGVPPLPKPINDWQVYYTSADSNDCLIHSLLMDLSPTFRTLKQIDKDSIAREFRIGPFLNDVVFYYTVINPHEALTEALGQNAPNAETAPQITDIKDRTEYLIRNIKGKGFLKQEFLKPLCMKYKFNVLFYSNSPGVLPFDFEPNGDHLTEGPTIVMYNPYSVHFSAMSQNGNFFFDTRKAMQFKEEIMESLMREQPDAVFACNYKNGDGFIDNTEERSRWTVVSVYYPDYPASDGVLHCNSLRIESEIVNEDGSPVILDNVPIRFFQTGEPGRPGLFDYNGYIEYLQNSPPPPPSSPVFGSITGRAGSFDAFPDDNTLVFETELKSHKEQETKPELDPTLQALAGMKNEAAAKLKKLEFVQWFFDSGVPLDCENLKKGKLTANINKRLDDFLQFNLLDKLYNGLISGAPVSPPSSPREVQGEEGEEGAPVSPPSSPREVQGEDGQQAKKKKRGVSEQEIKKQALLEFFTSSPDMVELCKLAKLDLVLNNVSKFYEVARQPKYADLFDEKGQFIQPPLDAKLWNDLLKQLQKRFKFTRANVSTLLPYLEGSNALLAYRKAATLNLDDFVPGPIPPSIQISKLEPTKWLRELLTTYRMPGFPIQIAIDFEREDISDAFVKDMSKEDEEKALKEDYSFLNGKEFVKNMVTNRSIPTTFKLASEFAGNDLKQKLVGDYFETQKIPFLEENAPVFISREITEEVEQFERLDKNPEEFDQMPLSQVSVPLFIIFSCLKRKKLSRTKIWQILMPKDITKGRPKPENQEDENAIDTFMAALTEKNLLYSKNDKGEYIFEAFHTSIIILCNGKIYTLGYGSDPFYDAEQASAQDGDAKIKYLKKMEGVIKTATKLRDVQILGTGFIYSPDSLNIEDEELNYRIVDVGILKKSNIVRLNKILATVKQTRAITMVIGEDKDERVVTVEQFSCQTRCIYSRLATRYTQSLPFASQLMNCSSFVELAFPERIDCTAMLGYSDPNACRSKIVFKVDGLDVPIGQDVPIGAIFDAYFAPTTTIGGFKEMVGYISDVPSSVRLFNNVFQRLFVKQDKGQGEGVVGMEAETDEVGDAGQGQGEGVVGMEAVHEEGVEGEVVGMEAGGALKLKNRKKQKRPKNTTARKSSNKLGNK</sequence>
<evidence type="ECO:0000256" key="1">
    <source>
        <dbReference type="SAM" id="MobiDB-lite"/>
    </source>
</evidence>
<dbReference type="AlphaFoldDB" id="A0A6C0HDQ0"/>
<proteinExistence type="predicted"/>
<feature type="compositionally biased region" description="Polar residues" evidence="1">
    <location>
        <begin position="1142"/>
        <end position="1154"/>
    </location>
</feature>